<dbReference type="AlphaFoldDB" id="A0A4Y2JSQ1"/>
<comment type="caution">
    <text evidence="1">The sequence shown here is derived from an EMBL/GenBank/DDBJ whole genome shotgun (WGS) entry which is preliminary data.</text>
</comment>
<keyword evidence="2" id="KW-1185">Reference proteome</keyword>
<sequence>MLESDVPIVLTSKQEEGECLMLQDRGCRPGDPISPIPGDECLLLCLLLCCVLHYRPSTKPLNSRALVGPYSPIRLSPFSCIEVSTIGTSNWR</sequence>
<dbReference type="Proteomes" id="UP000499080">
    <property type="component" value="Unassembled WGS sequence"/>
</dbReference>
<accession>A0A4Y2JSQ1</accession>
<evidence type="ECO:0000313" key="2">
    <source>
        <dbReference type="Proteomes" id="UP000499080"/>
    </source>
</evidence>
<name>A0A4Y2JSQ1_ARAVE</name>
<reference evidence="1 2" key="1">
    <citation type="journal article" date="2019" name="Sci. Rep.">
        <title>Orb-weaving spider Araneus ventricosus genome elucidates the spidroin gene catalogue.</title>
        <authorList>
            <person name="Kono N."/>
            <person name="Nakamura H."/>
            <person name="Ohtoshi R."/>
            <person name="Moran D.A.P."/>
            <person name="Shinohara A."/>
            <person name="Yoshida Y."/>
            <person name="Fujiwara M."/>
            <person name="Mori M."/>
            <person name="Tomita M."/>
            <person name="Arakawa K."/>
        </authorList>
    </citation>
    <scope>NUCLEOTIDE SEQUENCE [LARGE SCALE GENOMIC DNA]</scope>
</reference>
<protein>
    <submittedName>
        <fullName evidence="1">Uncharacterized protein</fullName>
    </submittedName>
</protein>
<proteinExistence type="predicted"/>
<organism evidence="1 2">
    <name type="scientific">Araneus ventricosus</name>
    <name type="common">Orbweaver spider</name>
    <name type="synonym">Epeira ventricosa</name>
    <dbReference type="NCBI Taxonomy" id="182803"/>
    <lineage>
        <taxon>Eukaryota</taxon>
        <taxon>Metazoa</taxon>
        <taxon>Ecdysozoa</taxon>
        <taxon>Arthropoda</taxon>
        <taxon>Chelicerata</taxon>
        <taxon>Arachnida</taxon>
        <taxon>Araneae</taxon>
        <taxon>Araneomorphae</taxon>
        <taxon>Entelegynae</taxon>
        <taxon>Araneoidea</taxon>
        <taxon>Araneidae</taxon>
        <taxon>Araneus</taxon>
    </lineage>
</organism>
<dbReference type="EMBL" id="BGPR01003874">
    <property type="protein sequence ID" value="GBM93441.1"/>
    <property type="molecule type" value="Genomic_DNA"/>
</dbReference>
<evidence type="ECO:0000313" key="1">
    <source>
        <dbReference type="EMBL" id="GBM93441.1"/>
    </source>
</evidence>
<gene>
    <name evidence="1" type="ORF">AVEN_218623_1</name>
</gene>